<reference evidence="2" key="1">
    <citation type="submission" date="2012-11" db="EMBL/GenBank/DDBJ databases">
        <authorList>
            <person name="Lucero-Rivera Y.E."/>
            <person name="Tovar-Ramirez D."/>
        </authorList>
    </citation>
    <scope>NUCLEOTIDE SEQUENCE [LARGE SCALE GENOMIC DNA]</scope>
    <source>
        <strain evidence="2">Araruama</strain>
    </source>
</reference>
<evidence type="ECO:0000313" key="1">
    <source>
        <dbReference type="EMBL" id="ETR67537.1"/>
    </source>
</evidence>
<protein>
    <submittedName>
        <fullName evidence="1">Uncharacterized protein</fullName>
    </submittedName>
</protein>
<dbReference type="EMBL" id="ATBP01001334">
    <property type="protein sequence ID" value="ETR67537.1"/>
    <property type="molecule type" value="Genomic_DNA"/>
</dbReference>
<dbReference type="Proteomes" id="UP000189670">
    <property type="component" value="Unassembled WGS sequence"/>
</dbReference>
<name>A0A1V1NY63_9BACT</name>
<gene>
    <name evidence="1" type="ORF">OMM_11491</name>
</gene>
<sequence>MSKEKNNTKLESLNKLIEFGDEALKNKINFSEGCHNSDNDYRVDNESFNKFRSSALSFLEKIFEKEHLYYIEFNEKVKDRGAECIEAGLGILKAVKNELETLA</sequence>
<organism evidence="1 2">
    <name type="scientific">Candidatus Magnetoglobus multicellularis str. Araruama</name>
    <dbReference type="NCBI Taxonomy" id="890399"/>
    <lineage>
        <taxon>Bacteria</taxon>
        <taxon>Pseudomonadati</taxon>
        <taxon>Thermodesulfobacteriota</taxon>
        <taxon>Desulfobacteria</taxon>
        <taxon>Desulfobacterales</taxon>
        <taxon>Desulfobacteraceae</taxon>
        <taxon>Candidatus Magnetoglobus</taxon>
    </lineage>
</organism>
<accession>A0A1V1NY63</accession>
<dbReference type="AlphaFoldDB" id="A0A1V1NY63"/>
<comment type="caution">
    <text evidence="1">The sequence shown here is derived from an EMBL/GenBank/DDBJ whole genome shotgun (WGS) entry which is preliminary data.</text>
</comment>
<evidence type="ECO:0000313" key="2">
    <source>
        <dbReference type="Proteomes" id="UP000189670"/>
    </source>
</evidence>
<proteinExistence type="predicted"/>